<dbReference type="EMBL" id="JANFNG010000011">
    <property type="protein sequence ID" value="MCQ4082143.1"/>
    <property type="molecule type" value="Genomic_DNA"/>
</dbReference>
<accession>A0ABT1PWT3</accession>
<dbReference type="InterPro" id="IPR013525">
    <property type="entry name" value="ABC2_TM"/>
</dbReference>
<keyword evidence="5" id="KW-0046">Antibiotic resistance</keyword>
<proteinExistence type="predicted"/>
<dbReference type="PANTHER" id="PTHR43077:SF11">
    <property type="entry name" value="TRANSPORT PERMEASE YVFS-RELATED"/>
    <property type="match status" value="1"/>
</dbReference>
<gene>
    <name evidence="8" type="ORF">NGB36_16380</name>
</gene>
<evidence type="ECO:0000313" key="9">
    <source>
        <dbReference type="Proteomes" id="UP001057702"/>
    </source>
</evidence>
<evidence type="ECO:0000256" key="4">
    <source>
        <dbReference type="ARBA" id="ARBA00023136"/>
    </source>
</evidence>
<evidence type="ECO:0000313" key="8">
    <source>
        <dbReference type="EMBL" id="MCQ4082143.1"/>
    </source>
</evidence>
<evidence type="ECO:0000256" key="2">
    <source>
        <dbReference type="ARBA" id="ARBA00022692"/>
    </source>
</evidence>
<feature type="transmembrane region" description="Helical" evidence="6">
    <location>
        <begin position="128"/>
        <end position="147"/>
    </location>
</feature>
<dbReference type="RefSeq" id="WP_255921045.1">
    <property type="nucleotide sequence ID" value="NZ_JANFNG010000011.1"/>
</dbReference>
<evidence type="ECO:0000256" key="1">
    <source>
        <dbReference type="ARBA" id="ARBA00004141"/>
    </source>
</evidence>
<feature type="transmembrane region" description="Helical" evidence="6">
    <location>
        <begin position="93"/>
        <end position="116"/>
    </location>
</feature>
<feature type="domain" description="ABC-2 type transporter transmembrane" evidence="7">
    <location>
        <begin position="8"/>
        <end position="195"/>
    </location>
</feature>
<evidence type="ECO:0000256" key="3">
    <source>
        <dbReference type="ARBA" id="ARBA00022989"/>
    </source>
</evidence>
<name>A0ABT1PWT3_9ACTN</name>
<feature type="transmembrane region" description="Helical" evidence="6">
    <location>
        <begin position="213"/>
        <end position="234"/>
    </location>
</feature>
<protein>
    <submittedName>
        <fullName evidence="8">ABC transporter permease</fullName>
    </submittedName>
</protein>
<dbReference type="InterPro" id="IPR051328">
    <property type="entry name" value="T7SS_ABC-Transporter"/>
</dbReference>
<evidence type="ECO:0000259" key="7">
    <source>
        <dbReference type="Pfam" id="PF01061"/>
    </source>
</evidence>
<dbReference type="Pfam" id="PF01061">
    <property type="entry name" value="ABC2_membrane"/>
    <property type="match status" value="1"/>
</dbReference>
<organism evidence="8 9">
    <name type="scientific">Streptomyces humicola</name>
    <dbReference type="NCBI Taxonomy" id="2953240"/>
    <lineage>
        <taxon>Bacteria</taxon>
        <taxon>Bacillati</taxon>
        <taxon>Actinomycetota</taxon>
        <taxon>Actinomycetes</taxon>
        <taxon>Kitasatosporales</taxon>
        <taxon>Streptomycetaceae</taxon>
        <taxon>Streptomyces</taxon>
    </lineage>
</organism>
<keyword evidence="3 6" id="KW-1133">Transmembrane helix</keyword>
<reference evidence="8" key="1">
    <citation type="submission" date="2022-06" db="EMBL/GenBank/DDBJ databases">
        <title>Draft genome sequence of Streptomyces sp. RB6PN25 isolated from peat swamp forest in Thailand.</title>
        <authorList>
            <person name="Duangmal K."/>
            <person name="Klaysubun C."/>
        </authorList>
    </citation>
    <scope>NUCLEOTIDE SEQUENCE</scope>
    <source>
        <strain evidence="8">RB6PN25</strain>
    </source>
</reference>
<dbReference type="InterPro" id="IPR000412">
    <property type="entry name" value="ABC_2_transport"/>
</dbReference>
<evidence type="ECO:0000256" key="5">
    <source>
        <dbReference type="ARBA" id="ARBA00023251"/>
    </source>
</evidence>
<keyword evidence="4 6" id="KW-0472">Membrane</keyword>
<dbReference type="PIRSF" id="PIRSF006648">
    <property type="entry name" value="DrrB"/>
    <property type="match status" value="1"/>
</dbReference>
<keyword evidence="2 6" id="KW-0812">Transmembrane</keyword>
<keyword evidence="9" id="KW-1185">Reference proteome</keyword>
<evidence type="ECO:0000256" key="6">
    <source>
        <dbReference type="SAM" id="Phobius"/>
    </source>
</evidence>
<comment type="subcellular location">
    <subcellularLocation>
        <location evidence="1">Membrane</location>
        <topology evidence="1">Multi-pass membrane protein</topology>
    </subcellularLocation>
</comment>
<sequence>MLDYIRLEIRRTLRDVGFVVFGIGMPVGMYLLFTNIGVDGREHASAAVFSMVGMASYGAVGAALGTGMGVAADRQVGWLRQLRVTPLSPMKLVVGRAVTGSVMVLPGITAVLLAGVVVNGVRLSPGQWAALAGLLWVGTLPFTLLGLGNGYRFSAQATGMVNVTCTMGLAVLGGLWFPVSLFPHWLAAIATWTPTNRFGQLGWSIAGGSLPSLGTAAVLAGWFAIFAGYAVSAYRRGTGSA</sequence>
<dbReference type="Proteomes" id="UP001057702">
    <property type="component" value="Unassembled WGS sequence"/>
</dbReference>
<feature type="transmembrane region" description="Helical" evidence="6">
    <location>
        <begin position="45"/>
        <end position="72"/>
    </location>
</feature>
<feature type="transmembrane region" description="Helical" evidence="6">
    <location>
        <begin position="12"/>
        <end position="33"/>
    </location>
</feature>
<comment type="caution">
    <text evidence="8">The sequence shown here is derived from an EMBL/GenBank/DDBJ whole genome shotgun (WGS) entry which is preliminary data.</text>
</comment>
<dbReference type="PANTHER" id="PTHR43077">
    <property type="entry name" value="TRANSPORT PERMEASE YVFS-RELATED"/>
    <property type="match status" value="1"/>
</dbReference>